<organism evidence="1 2">
    <name type="scientific">Marinibactrum halimedae</name>
    <dbReference type="NCBI Taxonomy" id="1444977"/>
    <lineage>
        <taxon>Bacteria</taxon>
        <taxon>Pseudomonadati</taxon>
        <taxon>Pseudomonadota</taxon>
        <taxon>Gammaproteobacteria</taxon>
        <taxon>Cellvibrionales</taxon>
        <taxon>Cellvibrionaceae</taxon>
        <taxon>Marinibactrum</taxon>
    </lineage>
</organism>
<dbReference type="Proteomes" id="UP001156870">
    <property type="component" value="Unassembled WGS sequence"/>
</dbReference>
<evidence type="ECO:0000313" key="1">
    <source>
        <dbReference type="EMBL" id="GLS27665.1"/>
    </source>
</evidence>
<dbReference type="RefSeq" id="WP_232592587.1">
    <property type="nucleotide sequence ID" value="NZ_BSPD01000085.1"/>
</dbReference>
<evidence type="ECO:0000313" key="2">
    <source>
        <dbReference type="Proteomes" id="UP001156870"/>
    </source>
</evidence>
<protein>
    <submittedName>
        <fullName evidence="1">Uncharacterized protein</fullName>
    </submittedName>
</protein>
<accession>A0AA37WNM6</accession>
<dbReference type="AlphaFoldDB" id="A0AA37WNM6"/>
<name>A0AA37WNM6_9GAMM</name>
<keyword evidence="2" id="KW-1185">Reference proteome</keyword>
<proteinExistence type="predicted"/>
<dbReference type="EMBL" id="BSPD01000085">
    <property type="protein sequence ID" value="GLS27665.1"/>
    <property type="molecule type" value="Genomic_DNA"/>
</dbReference>
<reference evidence="1 2" key="1">
    <citation type="journal article" date="2014" name="Int. J. Syst. Evol. Microbiol.">
        <title>Complete genome sequence of Corynebacterium casei LMG S-19264T (=DSM 44701T), isolated from a smear-ripened cheese.</title>
        <authorList>
            <consortium name="US DOE Joint Genome Institute (JGI-PGF)"/>
            <person name="Walter F."/>
            <person name="Albersmeier A."/>
            <person name="Kalinowski J."/>
            <person name="Ruckert C."/>
        </authorList>
    </citation>
    <scope>NUCLEOTIDE SEQUENCE [LARGE SCALE GENOMIC DNA]</scope>
    <source>
        <strain evidence="1 2">NBRC 110095</strain>
    </source>
</reference>
<gene>
    <name evidence="1" type="ORF">GCM10007877_33840</name>
</gene>
<comment type="caution">
    <text evidence="1">The sequence shown here is derived from an EMBL/GenBank/DDBJ whole genome shotgun (WGS) entry which is preliminary data.</text>
</comment>
<sequence length="251" mass="27833">MTQSPVILTQTSYSLSSRFSSSWALPRSWLTLLFITTFITLNGCTTITIDEHKQADADITIESHQSVVILGRRHSSDYETEPDLISCIGNVMSNGNNGLNIIEEQTFTDSLYPWFEPRTAPMRVKDLNRFLKNEAVAQAIDAFNIRYIVWVDGNTETTNSSGSIGCSISVGGAGCFGFGTWDKESDYEATIWDYHHRENRGQISADAQGTSYMPAVVVPIPLIARVQNNACKGMGEQLRNFFNAKAAQAQQ</sequence>